<dbReference type="Proteomes" id="UP000053237">
    <property type="component" value="Unassembled WGS sequence"/>
</dbReference>
<evidence type="ECO:0000313" key="2">
    <source>
        <dbReference type="Proteomes" id="UP000053237"/>
    </source>
</evidence>
<name>A0A024GDX0_9STRA</name>
<dbReference type="InParanoid" id="A0A024GDX0"/>
<dbReference type="AlphaFoldDB" id="A0A024GDX0"/>
<comment type="caution">
    <text evidence="1">The sequence shown here is derived from an EMBL/GenBank/DDBJ whole genome shotgun (WGS) entry which is preliminary data.</text>
</comment>
<protein>
    <submittedName>
        <fullName evidence="1">Uncharacterized protein</fullName>
    </submittedName>
</protein>
<accession>A0A024GDX0</accession>
<organism evidence="1 2">
    <name type="scientific">Albugo candida</name>
    <dbReference type="NCBI Taxonomy" id="65357"/>
    <lineage>
        <taxon>Eukaryota</taxon>
        <taxon>Sar</taxon>
        <taxon>Stramenopiles</taxon>
        <taxon>Oomycota</taxon>
        <taxon>Peronosporomycetes</taxon>
        <taxon>Albuginales</taxon>
        <taxon>Albuginaceae</taxon>
        <taxon>Albugo</taxon>
    </lineage>
</organism>
<reference evidence="1 2" key="1">
    <citation type="submission" date="2012-05" db="EMBL/GenBank/DDBJ databases">
        <title>Recombination and specialization in a pathogen metapopulation.</title>
        <authorList>
            <person name="Gardiner A."/>
            <person name="Kemen E."/>
            <person name="Schultz-Larsen T."/>
            <person name="MacLean D."/>
            <person name="Van Oosterhout C."/>
            <person name="Jones J.D.G."/>
        </authorList>
    </citation>
    <scope>NUCLEOTIDE SEQUENCE [LARGE SCALE GENOMIC DNA]</scope>
    <source>
        <strain evidence="1 2">Ac Nc2</strain>
    </source>
</reference>
<sequence length="135" mass="15305">MLLDSIESNAVYFFLSCHKKHYIDQQERTINNCDKLLLVTAVESNIYQYIHVKKIKSTATLSSAARITLTKTSFSKELQVLAKRIKRNNYTARQSSEFLSFSQSFSNTAKGIDSRVAEACKMSYLCAIDASSWVT</sequence>
<evidence type="ECO:0000313" key="1">
    <source>
        <dbReference type="EMBL" id="CCI44530.1"/>
    </source>
</evidence>
<gene>
    <name evidence="1" type="ORF">BN9_053390</name>
</gene>
<proteinExistence type="predicted"/>
<dbReference type="EMBL" id="CAIX01000072">
    <property type="protein sequence ID" value="CCI44530.1"/>
    <property type="molecule type" value="Genomic_DNA"/>
</dbReference>
<keyword evidence="2" id="KW-1185">Reference proteome</keyword>